<organism evidence="1">
    <name type="scientific">Arundo donax</name>
    <name type="common">Giant reed</name>
    <name type="synonym">Donax arundinaceus</name>
    <dbReference type="NCBI Taxonomy" id="35708"/>
    <lineage>
        <taxon>Eukaryota</taxon>
        <taxon>Viridiplantae</taxon>
        <taxon>Streptophyta</taxon>
        <taxon>Embryophyta</taxon>
        <taxon>Tracheophyta</taxon>
        <taxon>Spermatophyta</taxon>
        <taxon>Magnoliopsida</taxon>
        <taxon>Liliopsida</taxon>
        <taxon>Poales</taxon>
        <taxon>Poaceae</taxon>
        <taxon>PACMAD clade</taxon>
        <taxon>Arundinoideae</taxon>
        <taxon>Arundineae</taxon>
        <taxon>Arundo</taxon>
    </lineage>
</organism>
<evidence type="ECO:0000313" key="1">
    <source>
        <dbReference type="EMBL" id="JAD40694.1"/>
    </source>
</evidence>
<reference evidence="1" key="1">
    <citation type="submission" date="2014-09" db="EMBL/GenBank/DDBJ databases">
        <authorList>
            <person name="Magalhaes I.L.F."/>
            <person name="Oliveira U."/>
            <person name="Santos F.R."/>
            <person name="Vidigal T.H.D.A."/>
            <person name="Brescovit A.D."/>
            <person name="Santos A.J."/>
        </authorList>
    </citation>
    <scope>NUCLEOTIDE SEQUENCE</scope>
    <source>
        <tissue evidence="1">Shoot tissue taken approximately 20 cm above the soil surface</tissue>
    </source>
</reference>
<reference evidence="1" key="2">
    <citation type="journal article" date="2015" name="Data Brief">
        <title>Shoot transcriptome of the giant reed, Arundo donax.</title>
        <authorList>
            <person name="Barrero R.A."/>
            <person name="Guerrero F.D."/>
            <person name="Moolhuijzen P."/>
            <person name="Goolsby J.A."/>
            <person name="Tidwell J."/>
            <person name="Bellgard S.E."/>
            <person name="Bellgard M.I."/>
        </authorList>
    </citation>
    <scope>NUCLEOTIDE SEQUENCE</scope>
    <source>
        <tissue evidence="1">Shoot tissue taken approximately 20 cm above the soil surface</tissue>
    </source>
</reference>
<dbReference type="AlphaFoldDB" id="A0A0A8ZMR3"/>
<sequence length="38" mass="4186">MASGIGYVTEVVVVLNRRARLRSSLPWSCGGRSGQHER</sequence>
<proteinExistence type="predicted"/>
<protein>
    <submittedName>
        <fullName evidence="1">Uncharacterized protein</fullName>
    </submittedName>
</protein>
<accession>A0A0A8ZMR3</accession>
<dbReference type="EMBL" id="GBRH01257201">
    <property type="protein sequence ID" value="JAD40694.1"/>
    <property type="molecule type" value="Transcribed_RNA"/>
</dbReference>
<name>A0A0A8ZMR3_ARUDO</name>